<proteinExistence type="predicted"/>
<dbReference type="OrthoDB" id="4724764at2"/>
<evidence type="ECO:0000313" key="2">
    <source>
        <dbReference type="Proteomes" id="UP000298468"/>
    </source>
</evidence>
<dbReference type="InterPro" id="IPR019587">
    <property type="entry name" value="Polyketide_cyclase/dehydratase"/>
</dbReference>
<accession>A0A4R9BWL5</accession>
<evidence type="ECO:0008006" key="3">
    <source>
        <dbReference type="Google" id="ProtNLM"/>
    </source>
</evidence>
<gene>
    <name evidence="1" type="ORF">E3T61_07325</name>
</gene>
<dbReference type="SUPFAM" id="SSF55961">
    <property type="entry name" value="Bet v1-like"/>
    <property type="match status" value="1"/>
</dbReference>
<comment type="caution">
    <text evidence="1">The sequence shown here is derived from an EMBL/GenBank/DDBJ whole genome shotgun (WGS) entry which is preliminary data.</text>
</comment>
<name>A0A4R9BWL5_9MICO</name>
<dbReference type="Gene3D" id="3.30.530.20">
    <property type="match status" value="1"/>
</dbReference>
<dbReference type="InterPro" id="IPR023393">
    <property type="entry name" value="START-like_dom_sf"/>
</dbReference>
<sequence length="162" mass="18124">MTSVHKTVSTTVTARTYIPASDAMAGVRSVDPALTFTGFGPLPAVEATSHGGPWDRTGDVRTLTFSDGTTARETITSTGAPAHYSYRLDGLSNVLGRLVHHAESSWRFIPETEGSRWEWTFTFATKRYRTTLLRVAILPLWTRYMTRILARTVREVKTRFNV</sequence>
<dbReference type="AlphaFoldDB" id="A0A4R9BWL5"/>
<organism evidence="1 2">
    <name type="scientific">Cryobacterium lactosi</name>
    <dbReference type="NCBI Taxonomy" id="1259202"/>
    <lineage>
        <taxon>Bacteria</taxon>
        <taxon>Bacillati</taxon>
        <taxon>Actinomycetota</taxon>
        <taxon>Actinomycetes</taxon>
        <taxon>Micrococcales</taxon>
        <taxon>Microbacteriaceae</taxon>
        <taxon>Cryobacterium</taxon>
    </lineage>
</organism>
<dbReference type="Pfam" id="PF10604">
    <property type="entry name" value="Polyketide_cyc2"/>
    <property type="match status" value="1"/>
</dbReference>
<evidence type="ECO:0000313" key="1">
    <source>
        <dbReference type="EMBL" id="TFD92109.1"/>
    </source>
</evidence>
<reference evidence="1 2" key="1">
    <citation type="submission" date="2019-03" db="EMBL/GenBank/DDBJ databases">
        <title>Genomics of glacier-inhabiting Cryobacterium strains.</title>
        <authorList>
            <person name="Liu Q."/>
            <person name="Xin Y.-H."/>
        </authorList>
    </citation>
    <scope>NUCLEOTIDE SEQUENCE [LARGE SCALE GENOMIC DNA]</scope>
    <source>
        <strain evidence="1 2">Sr59</strain>
    </source>
</reference>
<keyword evidence="2" id="KW-1185">Reference proteome</keyword>
<dbReference type="Proteomes" id="UP000298468">
    <property type="component" value="Unassembled WGS sequence"/>
</dbReference>
<dbReference type="EMBL" id="SOHM01000012">
    <property type="protein sequence ID" value="TFD92109.1"/>
    <property type="molecule type" value="Genomic_DNA"/>
</dbReference>
<protein>
    <recommendedName>
        <fullName evidence="3">SRPBCC family protein</fullName>
    </recommendedName>
</protein>